<dbReference type="Proteomes" id="UP001404845">
    <property type="component" value="Unassembled WGS sequence"/>
</dbReference>
<comment type="caution">
    <text evidence="3">The sequence shown here is derived from an EMBL/GenBank/DDBJ whole genome shotgun (WGS) entry which is preliminary data.</text>
</comment>
<sequence length="93" mass="10879">MKLEVSRRAARRLHEIADYIHRENPSAALHVQRTIREAFALLATYPDAGRVVRPKLRRFVVPRLPYLIYYTVDETTDAVIVVTIRHAARRRQS</sequence>
<dbReference type="InterPro" id="IPR007712">
    <property type="entry name" value="RelE/ParE_toxin"/>
</dbReference>
<keyword evidence="4" id="KW-1185">Reference proteome</keyword>
<keyword evidence="2" id="KW-1277">Toxin-antitoxin system</keyword>
<dbReference type="PANTHER" id="PTHR33755">
    <property type="entry name" value="TOXIN PARE1-RELATED"/>
    <property type="match status" value="1"/>
</dbReference>
<evidence type="ECO:0000256" key="1">
    <source>
        <dbReference type="ARBA" id="ARBA00006226"/>
    </source>
</evidence>
<reference evidence="3 4" key="1">
    <citation type="journal article" date="2023" name="PLoS ONE">
        <title>Complete genome assembly of Hawai'i environmental nontuberculous mycobacteria reveals unexpected co-isolation with methylobacteria.</title>
        <authorList>
            <person name="Hendrix J."/>
            <person name="Epperson L.E."/>
            <person name="Tong E.I."/>
            <person name="Chan Y.L."/>
            <person name="Hasan N.A."/>
            <person name="Dawrs S.N."/>
            <person name="Norton G.J."/>
            <person name="Virdi R."/>
            <person name="Crooks J.L."/>
            <person name="Chan E.D."/>
            <person name="Honda J.R."/>
            <person name="Strong M."/>
        </authorList>
    </citation>
    <scope>NUCLEOTIDE SEQUENCE [LARGE SCALE GENOMIC DNA]</scope>
    <source>
        <strain evidence="3 4">NJH_HI01</strain>
    </source>
</reference>
<dbReference type="Gene3D" id="3.30.2310.20">
    <property type="entry name" value="RelE-like"/>
    <property type="match status" value="1"/>
</dbReference>
<accession>A0ABU9ZAU9</accession>
<organism evidence="3 4">
    <name type="scientific">Methylorubrum rhodesianum</name>
    <dbReference type="NCBI Taxonomy" id="29427"/>
    <lineage>
        <taxon>Bacteria</taxon>
        <taxon>Pseudomonadati</taxon>
        <taxon>Pseudomonadota</taxon>
        <taxon>Alphaproteobacteria</taxon>
        <taxon>Hyphomicrobiales</taxon>
        <taxon>Methylobacteriaceae</taxon>
        <taxon>Methylorubrum</taxon>
    </lineage>
</organism>
<evidence type="ECO:0000256" key="2">
    <source>
        <dbReference type="ARBA" id="ARBA00022649"/>
    </source>
</evidence>
<dbReference type="RefSeq" id="WP_017485159.1">
    <property type="nucleotide sequence ID" value="NZ_JACHOS010000008.1"/>
</dbReference>
<evidence type="ECO:0000313" key="3">
    <source>
        <dbReference type="EMBL" id="MEN3228141.1"/>
    </source>
</evidence>
<comment type="similarity">
    <text evidence="1">Belongs to the RelE toxin family.</text>
</comment>
<proteinExistence type="inferred from homology"/>
<dbReference type="InterPro" id="IPR051803">
    <property type="entry name" value="TA_system_RelE-like_toxin"/>
</dbReference>
<name>A0ABU9ZAU9_9HYPH</name>
<dbReference type="EMBL" id="JAQYXL010000001">
    <property type="protein sequence ID" value="MEN3228141.1"/>
    <property type="molecule type" value="Genomic_DNA"/>
</dbReference>
<dbReference type="InterPro" id="IPR035093">
    <property type="entry name" value="RelE/ParE_toxin_dom_sf"/>
</dbReference>
<dbReference type="Pfam" id="PF05016">
    <property type="entry name" value="ParE_toxin"/>
    <property type="match status" value="1"/>
</dbReference>
<protein>
    <submittedName>
        <fullName evidence="3">Type II toxin-antitoxin system RelE/ParE family toxin</fullName>
    </submittedName>
</protein>
<evidence type="ECO:0000313" key="4">
    <source>
        <dbReference type="Proteomes" id="UP001404845"/>
    </source>
</evidence>
<gene>
    <name evidence="3" type="ORF">PUR21_10930</name>
</gene>